<dbReference type="OrthoDB" id="6705767at2"/>
<proteinExistence type="predicted"/>
<dbReference type="eggNOG" id="ENOG5033U10">
    <property type="taxonomic scope" value="Bacteria"/>
</dbReference>
<dbReference type="PATRIC" id="fig|1035195.3.peg.42"/>
<comment type="caution">
    <text evidence="1">The sequence shown here is derived from an EMBL/GenBank/DDBJ whole genome shotgun (WGS) entry which is preliminary data.</text>
</comment>
<evidence type="ECO:0000313" key="1">
    <source>
        <dbReference type="EMBL" id="EKX92384.1"/>
    </source>
</evidence>
<dbReference type="Proteomes" id="UP000010445">
    <property type="component" value="Unassembled WGS sequence"/>
</dbReference>
<dbReference type="AlphaFoldDB" id="L1MN59"/>
<dbReference type="EMBL" id="AMEM01000005">
    <property type="protein sequence ID" value="EKX92384.1"/>
    <property type="molecule type" value="Genomic_DNA"/>
</dbReference>
<gene>
    <name evidence="1" type="ORF">HMPREF9997_00049</name>
</gene>
<organism evidence="1 2">
    <name type="scientific">Corynebacterium durum F0235</name>
    <dbReference type="NCBI Taxonomy" id="1035195"/>
    <lineage>
        <taxon>Bacteria</taxon>
        <taxon>Bacillati</taxon>
        <taxon>Actinomycetota</taxon>
        <taxon>Actinomycetes</taxon>
        <taxon>Mycobacteriales</taxon>
        <taxon>Corynebacteriaceae</taxon>
        <taxon>Corynebacterium</taxon>
    </lineage>
</organism>
<evidence type="ECO:0000313" key="2">
    <source>
        <dbReference type="Proteomes" id="UP000010445"/>
    </source>
</evidence>
<reference evidence="1 2" key="1">
    <citation type="submission" date="2012-05" db="EMBL/GenBank/DDBJ databases">
        <authorList>
            <person name="Weinstock G."/>
            <person name="Sodergren E."/>
            <person name="Lobos E.A."/>
            <person name="Fulton L."/>
            <person name="Fulton R."/>
            <person name="Courtney L."/>
            <person name="Fronick C."/>
            <person name="O'Laughlin M."/>
            <person name="Godfrey J."/>
            <person name="Wilson R.M."/>
            <person name="Miner T."/>
            <person name="Farmer C."/>
            <person name="Delehaunty K."/>
            <person name="Cordes M."/>
            <person name="Minx P."/>
            <person name="Tomlinson C."/>
            <person name="Chen J."/>
            <person name="Wollam A."/>
            <person name="Pepin K.H."/>
            <person name="Bhonagiri V."/>
            <person name="Zhang X."/>
            <person name="Suruliraj S."/>
            <person name="Warren W."/>
            <person name="Mitreva M."/>
            <person name="Mardis E.R."/>
            <person name="Wilson R.K."/>
        </authorList>
    </citation>
    <scope>NUCLEOTIDE SEQUENCE [LARGE SCALE GENOMIC DNA]</scope>
    <source>
        <strain evidence="1 2">F0235</strain>
    </source>
</reference>
<dbReference type="RefSeq" id="WP_006061747.1">
    <property type="nucleotide sequence ID" value="NZ_KB290821.1"/>
</dbReference>
<sequence length="156" mass="16951">MGLNFAGFVCNRRLSDGDLAAIVGHAITADGTASFEDAASAFHDLQSVDVLHTESGTLGLVGMDSILSLTPSSDGDMFSFLVSDVSNTYYGQLSRDGSVVGKSVLAMGNVVEQHGDAVFTDDYEERSELVWNYIHKWTGISPERDLEHRELVHFSF</sequence>
<name>L1MN59_9CORY</name>
<accession>L1MN59</accession>
<dbReference type="GeneID" id="84896508"/>
<protein>
    <submittedName>
        <fullName evidence="1">Uncharacterized protein</fullName>
    </submittedName>
</protein>
<dbReference type="HOGENOM" id="CLU_1683617_0_0_11"/>
<dbReference type="STRING" id="1035195.HMPREF9997_00049"/>
<keyword evidence="2" id="KW-1185">Reference proteome</keyword>